<reference evidence="7" key="1">
    <citation type="journal article" date="2014" name="Int. J. Syst. Evol. Microbiol.">
        <title>Complete genome sequence of Corynebacterium casei LMG S-19264T (=DSM 44701T), isolated from a smear-ripened cheese.</title>
        <authorList>
            <consortium name="US DOE Joint Genome Institute (JGI-PGF)"/>
            <person name="Walter F."/>
            <person name="Albersmeier A."/>
            <person name="Kalinowski J."/>
            <person name="Ruckert C."/>
        </authorList>
    </citation>
    <scope>NUCLEOTIDE SEQUENCE</scope>
    <source>
        <strain evidence="7">CCM 7684</strain>
    </source>
</reference>
<keyword evidence="2" id="KW-1003">Cell membrane</keyword>
<dbReference type="AlphaFoldDB" id="A0A8J2YHX0"/>
<proteinExistence type="predicted"/>
<protein>
    <submittedName>
        <fullName evidence="7">Branched-chain amino acid ABC transporter permease</fullName>
    </submittedName>
</protein>
<sequence length="314" mass="33145">MTLRLVLIAAATVLAIFGLAQADAYVIRLATIFGMYATLALSWNIIGGFAGYPSFATAAFFGLGAYITAVGQNAGLPLPVAVALSGAVAALFAGLLGTAILHLRGRYFAIASLVVAEVLRELTNSWTDVTGGGMGINLPLIDGSVIGQAQFYLVAMLSLAAIALAATIWLDRSRLGMALRCIAQNEDAAQIIGVDTRKAKTFGFMLSSLFVGFVGGVYASWVTYIDPTDVYDGALSIKPILMALLGGVGTIFGPLLGAFTYLALEELLWRNLLEFHAGILGLMVVLLVLFLPGGLSEIRGRGLFHLLTRRRQPS</sequence>
<feature type="transmembrane region" description="Helical" evidence="6">
    <location>
        <begin position="241"/>
        <end position="263"/>
    </location>
</feature>
<dbReference type="Pfam" id="PF02653">
    <property type="entry name" value="BPD_transp_2"/>
    <property type="match status" value="1"/>
</dbReference>
<comment type="subcellular location">
    <subcellularLocation>
        <location evidence="1">Cell membrane</location>
        <topology evidence="1">Multi-pass membrane protein</topology>
    </subcellularLocation>
</comment>
<feature type="transmembrane region" description="Helical" evidence="6">
    <location>
        <begin position="275"/>
        <end position="295"/>
    </location>
</feature>
<evidence type="ECO:0000256" key="4">
    <source>
        <dbReference type="ARBA" id="ARBA00022989"/>
    </source>
</evidence>
<organism evidence="7 8">
    <name type="scientific">Agaricicola taiwanensis</name>
    <dbReference type="NCBI Taxonomy" id="591372"/>
    <lineage>
        <taxon>Bacteria</taxon>
        <taxon>Pseudomonadati</taxon>
        <taxon>Pseudomonadota</taxon>
        <taxon>Alphaproteobacteria</taxon>
        <taxon>Rhodobacterales</taxon>
        <taxon>Paracoccaceae</taxon>
        <taxon>Agaricicola</taxon>
    </lineage>
</organism>
<dbReference type="RefSeq" id="WP_188409659.1">
    <property type="nucleotide sequence ID" value="NZ_BMCP01000002.1"/>
</dbReference>
<dbReference type="EMBL" id="BMCP01000002">
    <property type="protein sequence ID" value="GGE43461.1"/>
    <property type="molecule type" value="Genomic_DNA"/>
</dbReference>
<dbReference type="PANTHER" id="PTHR30482:SF10">
    <property type="entry name" value="HIGH-AFFINITY BRANCHED-CHAIN AMINO ACID TRANSPORT PROTEIN BRAE"/>
    <property type="match status" value="1"/>
</dbReference>
<evidence type="ECO:0000313" key="7">
    <source>
        <dbReference type="EMBL" id="GGE43461.1"/>
    </source>
</evidence>
<feature type="transmembrane region" description="Helical" evidence="6">
    <location>
        <begin position="149"/>
        <end position="170"/>
    </location>
</feature>
<keyword evidence="4 6" id="KW-1133">Transmembrane helix</keyword>
<keyword evidence="5 6" id="KW-0472">Membrane</keyword>
<dbReference type="GO" id="GO:0005886">
    <property type="term" value="C:plasma membrane"/>
    <property type="evidence" value="ECO:0007669"/>
    <property type="project" value="UniProtKB-SubCell"/>
</dbReference>
<keyword evidence="3 6" id="KW-0812">Transmembrane</keyword>
<dbReference type="InterPro" id="IPR001851">
    <property type="entry name" value="ABC_transp_permease"/>
</dbReference>
<dbReference type="Proteomes" id="UP000602745">
    <property type="component" value="Unassembled WGS sequence"/>
</dbReference>
<dbReference type="PANTHER" id="PTHR30482">
    <property type="entry name" value="HIGH-AFFINITY BRANCHED-CHAIN AMINO ACID TRANSPORT SYSTEM PERMEASE"/>
    <property type="match status" value="1"/>
</dbReference>
<evidence type="ECO:0000256" key="6">
    <source>
        <dbReference type="SAM" id="Phobius"/>
    </source>
</evidence>
<dbReference type="CDD" id="cd06581">
    <property type="entry name" value="TM_PBP1_LivM_like"/>
    <property type="match status" value="1"/>
</dbReference>
<keyword evidence="8" id="KW-1185">Reference proteome</keyword>
<dbReference type="GO" id="GO:0015658">
    <property type="term" value="F:branched-chain amino acid transmembrane transporter activity"/>
    <property type="evidence" value="ECO:0007669"/>
    <property type="project" value="InterPro"/>
</dbReference>
<feature type="transmembrane region" description="Helical" evidence="6">
    <location>
        <begin position="80"/>
        <end position="103"/>
    </location>
</feature>
<gene>
    <name evidence="7" type="ORF">GCM10007276_20880</name>
</gene>
<evidence type="ECO:0000313" key="8">
    <source>
        <dbReference type="Proteomes" id="UP000602745"/>
    </source>
</evidence>
<name>A0A8J2YHX0_9RHOB</name>
<evidence type="ECO:0000256" key="3">
    <source>
        <dbReference type="ARBA" id="ARBA00022692"/>
    </source>
</evidence>
<evidence type="ECO:0000256" key="1">
    <source>
        <dbReference type="ARBA" id="ARBA00004651"/>
    </source>
</evidence>
<accession>A0A8J2YHX0</accession>
<feature type="transmembrane region" description="Helical" evidence="6">
    <location>
        <begin position="46"/>
        <end position="68"/>
    </location>
</feature>
<evidence type="ECO:0000256" key="2">
    <source>
        <dbReference type="ARBA" id="ARBA00022475"/>
    </source>
</evidence>
<comment type="caution">
    <text evidence="7">The sequence shown here is derived from an EMBL/GenBank/DDBJ whole genome shotgun (WGS) entry which is preliminary data.</text>
</comment>
<feature type="transmembrane region" description="Helical" evidence="6">
    <location>
        <begin position="202"/>
        <end position="221"/>
    </location>
</feature>
<evidence type="ECO:0000256" key="5">
    <source>
        <dbReference type="ARBA" id="ARBA00023136"/>
    </source>
</evidence>
<reference evidence="7" key="2">
    <citation type="submission" date="2020-09" db="EMBL/GenBank/DDBJ databases">
        <authorList>
            <person name="Sun Q."/>
            <person name="Sedlacek I."/>
        </authorList>
    </citation>
    <scope>NUCLEOTIDE SEQUENCE</scope>
    <source>
        <strain evidence="7">CCM 7684</strain>
    </source>
</reference>
<dbReference type="InterPro" id="IPR043428">
    <property type="entry name" value="LivM-like"/>
</dbReference>